<dbReference type="GO" id="GO:0005886">
    <property type="term" value="C:plasma membrane"/>
    <property type="evidence" value="ECO:0007669"/>
    <property type="project" value="UniProtKB-SubCell"/>
</dbReference>
<keyword evidence="10" id="KW-0560">Oxidoreductase</keyword>
<evidence type="ECO:0000256" key="8">
    <source>
        <dbReference type="SAM" id="SignalP"/>
    </source>
</evidence>
<feature type="transmembrane region" description="Helical" evidence="7">
    <location>
        <begin position="433"/>
        <end position="460"/>
    </location>
</feature>
<evidence type="ECO:0000313" key="13">
    <source>
        <dbReference type="Proteomes" id="UP000584325"/>
    </source>
</evidence>
<dbReference type="InterPro" id="IPR003834">
    <property type="entry name" value="Cyt_c_assmbl_TM_dom"/>
</dbReference>
<dbReference type="GO" id="GO:0045454">
    <property type="term" value="P:cell redox homeostasis"/>
    <property type="evidence" value="ECO:0007669"/>
    <property type="project" value="TreeGrafter"/>
</dbReference>
<feature type="transmembrane region" description="Helical" evidence="7">
    <location>
        <begin position="502"/>
        <end position="523"/>
    </location>
</feature>
<dbReference type="SUPFAM" id="SSF52833">
    <property type="entry name" value="Thioredoxin-like"/>
    <property type="match status" value="1"/>
</dbReference>
<keyword evidence="2" id="KW-1003">Cell membrane</keyword>
<organism evidence="10 13">
    <name type="scientific">Pseudoduganella umbonata</name>
    <dbReference type="NCBI Taxonomy" id="864828"/>
    <lineage>
        <taxon>Bacteria</taxon>
        <taxon>Pseudomonadati</taxon>
        <taxon>Pseudomonadota</taxon>
        <taxon>Betaproteobacteria</taxon>
        <taxon>Burkholderiales</taxon>
        <taxon>Oxalobacteraceae</taxon>
        <taxon>Telluria group</taxon>
        <taxon>Pseudoduganella</taxon>
    </lineage>
</organism>
<dbReference type="PROSITE" id="PS51352">
    <property type="entry name" value="THIOREDOXIN_2"/>
    <property type="match status" value="1"/>
</dbReference>
<dbReference type="Gene3D" id="3.40.30.10">
    <property type="entry name" value="Glutaredoxin"/>
    <property type="match status" value="1"/>
</dbReference>
<feature type="transmembrane region" description="Helical" evidence="7">
    <location>
        <begin position="352"/>
        <end position="373"/>
    </location>
</feature>
<feature type="transmembrane region" description="Helical" evidence="7">
    <location>
        <begin position="561"/>
        <end position="581"/>
    </location>
</feature>
<gene>
    <name evidence="11" type="ORF">FCL38_20780</name>
    <name evidence="10" type="ORF">FHS02_003199</name>
</gene>
<keyword evidence="12" id="KW-1185">Reference proteome</keyword>
<name>A0A4P8HW16_9BURK</name>
<comment type="subcellular location">
    <subcellularLocation>
        <location evidence="1">Cell membrane</location>
        <topology evidence="1">Multi-pass membrane protein</topology>
    </subcellularLocation>
</comment>
<evidence type="ECO:0000256" key="7">
    <source>
        <dbReference type="SAM" id="Phobius"/>
    </source>
</evidence>
<dbReference type="Pfam" id="PF02683">
    <property type="entry name" value="DsbD_TM"/>
    <property type="match status" value="1"/>
</dbReference>
<dbReference type="EMBL" id="JACHXS010000005">
    <property type="protein sequence ID" value="MBB3222380.1"/>
    <property type="molecule type" value="Genomic_DNA"/>
</dbReference>
<reference evidence="10 13" key="2">
    <citation type="submission" date="2020-08" db="EMBL/GenBank/DDBJ databases">
        <title>Genomic Encyclopedia of Type Strains, Phase III (KMG-III): the genomes of soil and plant-associated and newly described type strains.</title>
        <authorList>
            <person name="Whitman W."/>
        </authorList>
    </citation>
    <scope>NUCLEOTIDE SEQUENCE [LARGE SCALE GENOMIC DNA]</scope>
    <source>
        <strain evidence="10 13">CECT 7753</strain>
    </source>
</reference>
<keyword evidence="4" id="KW-0201">Cytochrome c-type biogenesis</keyword>
<keyword evidence="3 7" id="KW-0812">Transmembrane</keyword>
<evidence type="ECO:0000313" key="10">
    <source>
        <dbReference type="EMBL" id="MBB3222380.1"/>
    </source>
</evidence>
<sequence length="707" mass="73426">MTPLYKFAAASLLAAFLPLAQAAGPVVVTDHVRSELLVHAPDGVQAGKTLWLGLAIDHQPHWHTYWKNPGDSGLATTLAWKLPAGFKAGDIAWPTPKKLPLGPLTNYGYENKLLLPVPVQVPAGFSGGELKIGLHAEWLVCKEVCLPESGDFELTVPANATVAGHRALFDATRAATPAALEGASATARVEGNALAIDVRGLPAAPPGEVQYFAEDIGVIDYAAKVEQQWADGTLRLKVPLSPQRSESPAVLNAVLVAPGQPAGWTVSIPVEGAWPALGSASPAPAAMPAAPAASILPAAPPAAGTSFMLSLLFAFLGGALLNLMPCVFPVLSLKIFSLVQHREERARAVAGGAAYTAGVVLSFVALAGLLLALRAGGAELGWGFQLQSPLFVAGLAALFTLIGLNLAGVFEFGGVLPGALAGYRAKNPLVDDALSGALAVAVASPCTAPFMGAALGVALTEPAPQALAIFAVLGLGMAAPYLAVALVPALGRLLPRPGAWMVRFKVLMAFPMFATVVWLLWVLGQQTSIDAMAGVAGVLVALAFACWALGTPAQSRRTRVAFAAAGLVVLAGAVHLAWPLLKAEPAQVQATASGQWAPWSVEAVGQARAAGKPVFIDFTAAWCITCQFNKRTVLSDAQLLKDFGTKNVVLLRADWTRRDPAITQQLAQLGRSGVPVYVLFGPNDSQPPQVLSEVLTVEQVRTALGKI</sequence>
<dbReference type="CDD" id="cd02953">
    <property type="entry name" value="DsbDgamma"/>
    <property type="match status" value="1"/>
</dbReference>
<evidence type="ECO:0000256" key="6">
    <source>
        <dbReference type="ARBA" id="ARBA00023136"/>
    </source>
</evidence>
<accession>A0A4P8HW16</accession>
<proteinExistence type="predicted"/>
<dbReference type="RefSeq" id="WP_137315429.1">
    <property type="nucleotide sequence ID" value="NZ_CP040017.1"/>
</dbReference>
<dbReference type="InterPro" id="IPR028250">
    <property type="entry name" value="DsbDN"/>
</dbReference>
<reference evidence="11 12" key="1">
    <citation type="submission" date="2019-05" db="EMBL/GenBank/DDBJ databases">
        <title>Draft Genome Sequences of Six Type Strains of the Genus Massilia.</title>
        <authorList>
            <person name="Miess H."/>
            <person name="Frediansyhah A."/>
            <person name="Gross H."/>
        </authorList>
    </citation>
    <scope>NUCLEOTIDE SEQUENCE [LARGE SCALE GENOMIC DNA]</scope>
    <source>
        <strain evidence="11 12">DSMZ 26121</strain>
    </source>
</reference>
<feature type="transmembrane region" description="Helical" evidence="7">
    <location>
        <begin position="529"/>
        <end position="549"/>
    </location>
</feature>
<feature type="chain" id="PRO_5044607595" evidence="8">
    <location>
        <begin position="23"/>
        <end position="707"/>
    </location>
</feature>
<dbReference type="EC" id="1.8.1.8" evidence="10"/>
<evidence type="ECO:0000259" key="9">
    <source>
        <dbReference type="PROSITE" id="PS51352"/>
    </source>
</evidence>
<dbReference type="GO" id="GO:0017004">
    <property type="term" value="P:cytochrome complex assembly"/>
    <property type="evidence" value="ECO:0007669"/>
    <property type="project" value="UniProtKB-KW"/>
</dbReference>
<evidence type="ECO:0000256" key="3">
    <source>
        <dbReference type="ARBA" id="ARBA00022692"/>
    </source>
</evidence>
<dbReference type="Proteomes" id="UP000584325">
    <property type="component" value="Unassembled WGS sequence"/>
</dbReference>
<dbReference type="PANTHER" id="PTHR32234:SF3">
    <property type="entry name" value="SUPPRESSION OF COPPER SENSITIVITY PROTEIN"/>
    <property type="match status" value="1"/>
</dbReference>
<evidence type="ECO:0000313" key="12">
    <source>
        <dbReference type="Proteomes" id="UP000298763"/>
    </source>
</evidence>
<evidence type="ECO:0000256" key="5">
    <source>
        <dbReference type="ARBA" id="ARBA00022989"/>
    </source>
</evidence>
<dbReference type="Pfam" id="PF13899">
    <property type="entry name" value="Thioredoxin_7"/>
    <property type="match status" value="1"/>
</dbReference>
<feature type="transmembrane region" description="Helical" evidence="7">
    <location>
        <begin position="307"/>
        <end position="331"/>
    </location>
</feature>
<evidence type="ECO:0000256" key="1">
    <source>
        <dbReference type="ARBA" id="ARBA00004651"/>
    </source>
</evidence>
<dbReference type="EMBL" id="CP040017">
    <property type="protein sequence ID" value="QCP12595.1"/>
    <property type="molecule type" value="Genomic_DNA"/>
</dbReference>
<dbReference type="OrthoDB" id="9811036at2"/>
<evidence type="ECO:0000256" key="2">
    <source>
        <dbReference type="ARBA" id="ARBA00022475"/>
    </source>
</evidence>
<dbReference type="InterPro" id="IPR035671">
    <property type="entry name" value="DsbD_gamma"/>
</dbReference>
<dbReference type="AlphaFoldDB" id="A0A4P8HW16"/>
<dbReference type="GO" id="GO:0047134">
    <property type="term" value="F:protein-disulfide reductase [NAD(P)H] activity"/>
    <property type="evidence" value="ECO:0007669"/>
    <property type="project" value="UniProtKB-EC"/>
</dbReference>
<keyword evidence="8" id="KW-0732">Signal</keyword>
<evidence type="ECO:0000256" key="4">
    <source>
        <dbReference type="ARBA" id="ARBA00022748"/>
    </source>
</evidence>
<keyword evidence="5 7" id="KW-1133">Transmembrane helix</keyword>
<feature type="domain" description="Thioredoxin" evidence="9">
    <location>
        <begin position="577"/>
        <end position="707"/>
    </location>
</feature>
<feature type="transmembrane region" description="Helical" evidence="7">
    <location>
        <begin position="393"/>
        <end position="421"/>
    </location>
</feature>
<dbReference type="InterPro" id="IPR036249">
    <property type="entry name" value="Thioredoxin-like_sf"/>
</dbReference>
<evidence type="ECO:0000313" key="11">
    <source>
        <dbReference type="EMBL" id="QCP12595.1"/>
    </source>
</evidence>
<dbReference type="Proteomes" id="UP000298763">
    <property type="component" value="Chromosome"/>
</dbReference>
<dbReference type="Pfam" id="PF11412">
    <property type="entry name" value="DsbD_N"/>
    <property type="match status" value="1"/>
</dbReference>
<feature type="signal peptide" evidence="8">
    <location>
        <begin position="1"/>
        <end position="22"/>
    </location>
</feature>
<dbReference type="PANTHER" id="PTHR32234">
    <property type="entry name" value="THIOL:DISULFIDE INTERCHANGE PROTEIN DSBD"/>
    <property type="match status" value="1"/>
</dbReference>
<keyword evidence="6 7" id="KW-0472">Membrane</keyword>
<dbReference type="InterPro" id="IPR013766">
    <property type="entry name" value="Thioredoxin_domain"/>
</dbReference>
<protein>
    <submittedName>
        <fullName evidence="11">Protein-disulfide reductase</fullName>
    </submittedName>
    <submittedName>
        <fullName evidence="10">Thiol:disulfide interchange protein DsbD</fullName>
        <ecNumber evidence="10">1.8.1.8</ecNumber>
    </submittedName>
</protein>
<feature type="transmembrane region" description="Helical" evidence="7">
    <location>
        <begin position="466"/>
        <end position="490"/>
    </location>
</feature>